<proteinExistence type="predicted"/>
<dbReference type="CDD" id="cd12811">
    <property type="entry name" value="MALA"/>
    <property type="match status" value="1"/>
</dbReference>
<organism evidence="1">
    <name type="scientific">Gibberella zeae</name>
    <name type="common">Wheat head blight fungus</name>
    <name type="synonym">Fusarium graminearum</name>
    <dbReference type="NCBI Taxonomy" id="5518"/>
    <lineage>
        <taxon>Eukaryota</taxon>
        <taxon>Fungi</taxon>
        <taxon>Dikarya</taxon>
        <taxon>Ascomycota</taxon>
        <taxon>Pezizomycotina</taxon>
        <taxon>Sordariomycetes</taxon>
        <taxon>Hypocreomycetidae</taxon>
        <taxon>Hypocreales</taxon>
        <taxon>Nectriaceae</taxon>
        <taxon>Fusarium</taxon>
    </lineage>
</organism>
<protein>
    <recommendedName>
        <fullName evidence="2">TRI14</fullName>
    </recommendedName>
</protein>
<evidence type="ECO:0008006" key="2">
    <source>
        <dbReference type="Google" id="ProtNLM"/>
    </source>
</evidence>
<accession>A0A4E9E6C4</accession>
<gene>
    <name evidence="1" type="ORF">FUG_LOCUS145073</name>
</gene>
<sequence length="421" mass="46535">MVHNTEDQSPIGQCEGAEPFLTLSLTDEAVEAGFDTAFQVVGVFELSLYNMLPQVILSHLGSIGEVASTWLSENGYLSTQCPPLPKGNINYDIYMGYPEMFAWDKKRCVAYVSNLYNATVSTWDPYKGVVLDTIEFPGLSHAGDSASPNPLHASGIILRPDAYNPHTLEVVIDNGDAFYSDGFNVSGPDHLMTIDLKTKEVTNKLRLNNGLYAGYADASLGPDGNTYVLGTYASNILRVTPEKEISTFYVADKLEPPRLYGFTGIAHVGNAMIVPDNIIGQLIRFDVRDKVGTPVVIKQTPYHEFKTANVLHFPERYNDTILLVAENMTPDHPFGGVSVYQDKTQQFNEVEFLGFLPSRLQNALTTSARQMTDRIYVVALPTDGANITVAGKSSRFEFQDITEELDLMIHPKSEGEVRDEI</sequence>
<dbReference type="AlphaFoldDB" id="A0A4E9E6C4"/>
<reference evidence="1" key="1">
    <citation type="submission" date="2019-04" db="EMBL/GenBank/DDBJ databases">
        <authorList>
            <person name="Melise S."/>
            <person name="Noan J."/>
            <person name="Okalmin O."/>
        </authorList>
    </citation>
    <scope>NUCLEOTIDE SEQUENCE</scope>
    <source>
        <strain evidence="1">FN9</strain>
    </source>
</reference>
<name>A0A4E9E6C4_GIBZA</name>
<dbReference type="EMBL" id="CAAKMV010000111">
    <property type="protein sequence ID" value="VIO54886.1"/>
    <property type="molecule type" value="Genomic_DNA"/>
</dbReference>
<dbReference type="SUPFAM" id="SSF63829">
    <property type="entry name" value="Calcium-dependent phosphotriesterase"/>
    <property type="match status" value="1"/>
</dbReference>
<dbReference type="InterPro" id="IPR054550">
    <property type="entry name" value="Mala_s_1-like"/>
</dbReference>
<evidence type="ECO:0000313" key="1">
    <source>
        <dbReference type="EMBL" id="VIO54886.1"/>
    </source>
</evidence>